<accession>A0A1G7CLN2</accession>
<proteinExistence type="predicted"/>
<dbReference type="EMBL" id="FNAS01000008">
    <property type="protein sequence ID" value="SDE40143.1"/>
    <property type="molecule type" value="Genomic_DNA"/>
</dbReference>
<keyword evidence="2" id="KW-1185">Reference proteome</keyword>
<sequence>MAIVHIHLDFSAAERGQNIESRKKKIDALCNVLEVRILKEHLHYWVVEIDKPPYQAALLRNCILSYSQSISLVTEVALVNPF</sequence>
<name>A0A1G7CLN2_9FLAO</name>
<organism evidence="1 2">
    <name type="scientific">Riemerella columbipharyngis</name>
    <dbReference type="NCBI Taxonomy" id="1071918"/>
    <lineage>
        <taxon>Bacteria</taxon>
        <taxon>Pseudomonadati</taxon>
        <taxon>Bacteroidota</taxon>
        <taxon>Flavobacteriia</taxon>
        <taxon>Flavobacteriales</taxon>
        <taxon>Weeksellaceae</taxon>
        <taxon>Riemerella</taxon>
    </lineage>
</organism>
<evidence type="ECO:0000313" key="1">
    <source>
        <dbReference type="EMBL" id="SDE40143.1"/>
    </source>
</evidence>
<evidence type="ECO:0000313" key="2">
    <source>
        <dbReference type="Proteomes" id="UP000198517"/>
    </source>
</evidence>
<reference evidence="1 2" key="1">
    <citation type="submission" date="2016-10" db="EMBL/GenBank/DDBJ databases">
        <authorList>
            <person name="de Groot N.N."/>
        </authorList>
    </citation>
    <scope>NUCLEOTIDE SEQUENCE [LARGE SCALE GENOMIC DNA]</scope>
    <source>
        <strain evidence="1 2">DSM 24015</strain>
    </source>
</reference>
<dbReference type="AlphaFoldDB" id="A0A1G7CLN2"/>
<dbReference type="STRING" id="1071918.SAMN05421544_10892"/>
<protein>
    <submittedName>
        <fullName evidence="1">Uncharacterized protein</fullName>
    </submittedName>
</protein>
<gene>
    <name evidence="1" type="ORF">SAMN05421544_10892</name>
</gene>
<dbReference type="Proteomes" id="UP000198517">
    <property type="component" value="Unassembled WGS sequence"/>
</dbReference>